<protein>
    <submittedName>
        <fullName evidence="1">Uncharacterized protein</fullName>
    </submittedName>
</protein>
<dbReference type="Proteomes" id="UP000655523">
    <property type="component" value="Unassembled WGS sequence"/>
</dbReference>
<sequence length="69" mass="7662">MIDSVCRDYAVVTGEQFIAQSASLIAAGLLNANSAQIVLSNRILIRGNAYDEYTFVPWLTRHAYRRTVG</sequence>
<keyword evidence="2" id="KW-1185">Reference proteome</keyword>
<evidence type="ECO:0000313" key="2">
    <source>
        <dbReference type="Proteomes" id="UP000655523"/>
    </source>
</evidence>
<dbReference type="RefSeq" id="WP_172164202.1">
    <property type="nucleotide sequence ID" value="NZ_WOEZ01000058.1"/>
</dbReference>
<evidence type="ECO:0000313" key="1">
    <source>
        <dbReference type="EMBL" id="NPT55375.1"/>
    </source>
</evidence>
<comment type="caution">
    <text evidence="1">The sequence shown here is derived from an EMBL/GenBank/DDBJ whole genome shotgun (WGS) entry which is preliminary data.</text>
</comment>
<reference evidence="1 2" key="1">
    <citation type="submission" date="2019-11" db="EMBL/GenBank/DDBJ databases">
        <title>Metabolism of dissolved organic matter in forest soils.</title>
        <authorList>
            <person name="Cyle K.T."/>
            <person name="Wilhelm R.C."/>
            <person name="Martinez C.E."/>
        </authorList>
    </citation>
    <scope>NUCLEOTIDE SEQUENCE [LARGE SCALE GENOMIC DNA]</scope>
    <source>
        <strain evidence="1 2">5N</strain>
    </source>
</reference>
<name>A0A972SJ74_9BURK</name>
<accession>A0A972SJ74</accession>
<dbReference type="AlphaFoldDB" id="A0A972SJ74"/>
<organism evidence="1 2">
    <name type="scientific">Paraburkholderia elongata</name>
    <dbReference type="NCBI Taxonomy" id="2675747"/>
    <lineage>
        <taxon>Bacteria</taxon>
        <taxon>Pseudomonadati</taxon>
        <taxon>Pseudomonadota</taxon>
        <taxon>Betaproteobacteria</taxon>
        <taxon>Burkholderiales</taxon>
        <taxon>Burkholderiaceae</taxon>
        <taxon>Paraburkholderia</taxon>
    </lineage>
</organism>
<proteinExistence type="predicted"/>
<dbReference type="EMBL" id="WOEZ01000058">
    <property type="protein sequence ID" value="NPT55375.1"/>
    <property type="molecule type" value="Genomic_DNA"/>
</dbReference>
<gene>
    <name evidence="1" type="ORF">GNZ13_12395</name>
</gene>